<dbReference type="CDD" id="cd11296">
    <property type="entry name" value="O-FucT_like"/>
    <property type="match status" value="1"/>
</dbReference>
<name>A0A2T3BGF7_AMORE</name>
<keyword evidence="2" id="KW-1185">Reference proteome</keyword>
<dbReference type="Gene3D" id="3.40.50.11350">
    <property type="match status" value="1"/>
</dbReference>
<evidence type="ECO:0000313" key="1">
    <source>
        <dbReference type="EMBL" id="PSS28454.1"/>
    </source>
</evidence>
<gene>
    <name evidence="1" type="ORF">M430DRAFT_94425</name>
</gene>
<dbReference type="InParanoid" id="A0A2T3BGF7"/>
<organism evidence="1 2">
    <name type="scientific">Amorphotheca resinae ATCC 22711</name>
    <dbReference type="NCBI Taxonomy" id="857342"/>
    <lineage>
        <taxon>Eukaryota</taxon>
        <taxon>Fungi</taxon>
        <taxon>Dikarya</taxon>
        <taxon>Ascomycota</taxon>
        <taxon>Pezizomycotina</taxon>
        <taxon>Leotiomycetes</taxon>
        <taxon>Helotiales</taxon>
        <taxon>Amorphothecaceae</taxon>
        <taxon>Amorphotheca</taxon>
    </lineage>
</organism>
<dbReference type="Proteomes" id="UP000241818">
    <property type="component" value="Unassembled WGS sequence"/>
</dbReference>
<dbReference type="EMBL" id="KZ679006">
    <property type="protein sequence ID" value="PSS28454.1"/>
    <property type="molecule type" value="Genomic_DNA"/>
</dbReference>
<dbReference type="AlphaFoldDB" id="A0A2T3BGF7"/>
<accession>A0A2T3BGF7</accession>
<reference evidence="1 2" key="1">
    <citation type="journal article" date="2018" name="New Phytol.">
        <title>Comparative genomics and transcriptomics depict ericoid mycorrhizal fungi as versatile saprotrophs and plant mutualists.</title>
        <authorList>
            <person name="Martino E."/>
            <person name="Morin E."/>
            <person name="Grelet G.A."/>
            <person name="Kuo A."/>
            <person name="Kohler A."/>
            <person name="Daghino S."/>
            <person name="Barry K.W."/>
            <person name="Cichocki N."/>
            <person name="Clum A."/>
            <person name="Dockter R.B."/>
            <person name="Hainaut M."/>
            <person name="Kuo R.C."/>
            <person name="LaButti K."/>
            <person name="Lindahl B.D."/>
            <person name="Lindquist E.A."/>
            <person name="Lipzen A."/>
            <person name="Khouja H.R."/>
            <person name="Magnuson J."/>
            <person name="Murat C."/>
            <person name="Ohm R.A."/>
            <person name="Singer S.W."/>
            <person name="Spatafora J.W."/>
            <person name="Wang M."/>
            <person name="Veneault-Fourrey C."/>
            <person name="Henrissat B."/>
            <person name="Grigoriev I.V."/>
            <person name="Martin F.M."/>
            <person name="Perotto S."/>
        </authorList>
    </citation>
    <scope>NUCLEOTIDE SEQUENCE [LARGE SCALE GENOMIC DNA]</scope>
    <source>
        <strain evidence="1 2">ATCC 22711</strain>
    </source>
</reference>
<dbReference type="OrthoDB" id="20368at2759"/>
<evidence type="ECO:0000313" key="2">
    <source>
        <dbReference type="Proteomes" id="UP000241818"/>
    </source>
</evidence>
<dbReference type="GeneID" id="36577920"/>
<protein>
    <submittedName>
        <fullName evidence="1">Uncharacterized protein</fullName>
    </submittedName>
</protein>
<dbReference type="RefSeq" id="XP_024725979.1">
    <property type="nucleotide sequence ID" value="XM_024869839.1"/>
</dbReference>
<proteinExistence type="predicted"/>
<sequence>MPEWRGLFFDLIDSSIAPPGLFRSIIIELGKIKPYHDVYYDGKAFAYAFGNILKLRMDIRQLASITLQRLSDTYNLSMDIAEPAAKDKFMGVHLYTHQDTLGPEAGWPALDRTYAAYENETKMYLEQASKSNYSVIYVASTDRNEVSQFAEDAKPMIVTSKFNLLGMGREIEMLARLTPEQQTFIDFLVLQKASEFWGVGHSAFSWNVALKRHTFLSDGKFEDGKNAFDDELSHIYGRKGENQMLATRMWP</sequence>